<name>A0A0D2K3H9_9CHLO</name>
<protein>
    <submittedName>
        <fullName evidence="1">Uncharacterized protein</fullName>
    </submittedName>
</protein>
<evidence type="ECO:0000313" key="2">
    <source>
        <dbReference type="Proteomes" id="UP000054498"/>
    </source>
</evidence>
<dbReference type="GeneID" id="25735806"/>
<dbReference type="OrthoDB" id="497541at2759"/>
<dbReference type="RefSeq" id="XP_013904047.1">
    <property type="nucleotide sequence ID" value="XM_014048593.1"/>
</dbReference>
<dbReference type="STRING" id="145388.A0A0D2K3H9"/>
<organism evidence="1 2">
    <name type="scientific">Monoraphidium neglectum</name>
    <dbReference type="NCBI Taxonomy" id="145388"/>
    <lineage>
        <taxon>Eukaryota</taxon>
        <taxon>Viridiplantae</taxon>
        <taxon>Chlorophyta</taxon>
        <taxon>core chlorophytes</taxon>
        <taxon>Chlorophyceae</taxon>
        <taxon>CS clade</taxon>
        <taxon>Sphaeropleales</taxon>
        <taxon>Selenastraceae</taxon>
        <taxon>Monoraphidium</taxon>
    </lineage>
</organism>
<dbReference type="KEGG" id="mng:MNEG_2928"/>
<dbReference type="AlphaFoldDB" id="A0A0D2K3H9"/>
<keyword evidence="2" id="KW-1185">Reference proteome</keyword>
<gene>
    <name evidence="1" type="ORF">MNEG_2928</name>
</gene>
<sequence>MVASKLQTSRAKGLSASLGAQQPLPVQHRRSMCRVVAHATRAVAVDAAVDAAPKQSKCPFAGLASFLPHETVRAPPTPVTKAGGPAFSNPHLWLAAGMPGQNIPNRLVSGLRKLDLKEFLIELPHEMPHELGLKKRALADPARRRECIACEPSSLLAQWELLEVFLEHLPSHFPNLYTVRGEGDDRTVEVHPTGDVYRVSDYVECPLELCNLIVQEDLVLCRPDPPEGVDMNALPKGAAVPHVMSAAVVVFSFNDLPQKLSQPLQFIHAPVPGFEDQLLPLVAKTFTAITPATPLWRNNWAFADNGDLDRPVYGSDDAAASRLAAAGLAPEQRWLKTEYQTLRRLPASGHVLFTVRTFVEPLPDIAAAPGAAEALAGSIRCLTPAMLAYKGLPTEEAVGKVVEYLDGLAAADEAAKGA</sequence>
<reference evidence="1 2" key="1">
    <citation type="journal article" date="2013" name="BMC Genomics">
        <title>Reconstruction of the lipid metabolism for the microalga Monoraphidium neglectum from its genome sequence reveals characteristics suitable for biofuel production.</title>
        <authorList>
            <person name="Bogen C."/>
            <person name="Al-Dilaimi A."/>
            <person name="Albersmeier A."/>
            <person name="Wichmann J."/>
            <person name="Grundmann M."/>
            <person name="Rupp O."/>
            <person name="Lauersen K.J."/>
            <person name="Blifernez-Klassen O."/>
            <person name="Kalinowski J."/>
            <person name="Goesmann A."/>
            <person name="Mussgnug J.H."/>
            <person name="Kruse O."/>
        </authorList>
    </citation>
    <scope>NUCLEOTIDE SEQUENCE [LARGE SCALE GENOMIC DNA]</scope>
    <source>
        <strain evidence="1 2">SAG 48.87</strain>
    </source>
</reference>
<proteinExistence type="predicted"/>
<dbReference type="EMBL" id="KK100568">
    <property type="protein sequence ID" value="KIZ05028.1"/>
    <property type="molecule type" value="Genomic_DNA"/>
</dbReference>
<dbReference type="InterPro" id="IPR021848">
    <property type="entry name" value="HODM_asu-like"/>
</dbReference>
<dbReference type="Proteomes" id="UP000054498">
    <property type="component" value="Unassembled WGS sequence"/>
</dbReference>
<dbReference type="Pfam" id="PF11927">
    <property type="entry name" value="HODM_asu-like"/>
    <property type="match status" value="1"/>
</dbReference>
<evidence type="ECO:0000313" key="1">
    <source>
        <dbReference type="EMBL" id="KIZ05028.1"/>
    </source>
</evidence>
<accession>A0A0D2K3H9</accession>